<dbReference type="PANTHER" id="PTHR30007">
    <property type="entry name" value="PHP DOMAIN PROTEIN"/>
    <property type="match status" value="1"/>
</dbReference>
<evidence type="ECO:0000259" key="1">
    <source>
        <dbReference type="Pfam" id="PF01609"/>
    </source>
</evidence>
<name>A0A7W9INK6_9ACTN</name>
<comment type="caution">
    <text evidence="2">The sequence shown here is derived from an EMBL/GenBank/DDBJ whole genome shotgun (WGS) entry which is preliminary data.</text>
</comment>
<dbReference type="Proteomes" id="UP000540685">
    <property type="component" value="Unassembled WGS sequence"/>
</dbReference>
<feature type="domain" description="Transposase IS4-like" evidence="1">
    <location>
        <begin position="12"/>
        <end position="90"/>
    </location>
</feature>
<dbReference type="GO" id="GO:0004803">
    <property type="term" value="F:transposase activity"/>
    <property type="evidence" value="ECO:0007669"/>
    <property type="project" value="InterPro"/>
</dbReference>
<keyword evidence="3" id="KW-1185">Reference proteome</keyword>
<proteinExistence type="predicted"/>
<dbReference type="AlphaFoldDB" id="A0A7W9INK6"/>
<sequence>MLLGLYLTCSCRVVFADQGFSGRLVTWARQVLDIIVRIVAKPAGQRGFQVHPKRWVVERALAWLMMHRRLARDYERRPPTSEAMTRWAAISTLLRRITRGRPAQRPGPRPLEWAR</sequence>
<reference evidence="2 3" key="1">
    <citation type="submission" date="2020-08" db="EMBL/GenBank/DDBJ databases">
        <title>Sequencing the genomes of 1000 actinobacteria strains.</title>
        <authorList>
            <person name="Klenk H.-P."/>
        </authorList>
    </citation>
    <scope>NUCLEOTIDE SEQUENCE [LARGE SCALE GENOMIC DNA]</scope>
    <source>
        <strain evidence="2 3">DSM 46887</strain>
    </source>
</reference>
<dbReference type="PANTHER" id="PTHR30007:SF0">
    <property type="entry name" value="TRANSPOSASE"/>
    <property type="match status" value="1"/>
</dbReference>
<gene>
    <name evidence="2" type="ORF">F4562_006391</name>
</gene>
<dbReference type="Pfam" id="PF01609">
    <property type="entry name" value="DDE_Tnp_1"/>
    <property type="match status" value="1"/>
</dbReference>
<dbReference type="InterPro" id="IPR002559">
    <property type="entry name" value="Transposase_11"/>
</dbReference>
<dbReference type="EMBL" id="JACHMP010000001">
    <property type="protein sequence ID" value="MBB5823329.1"/>
    <property type="molecule type" value="Genomic_DNA"/>
</dbReference>
<evidence type="ECO:0000313" key="2">
    <source>
        <dbReference type="EMBL" id="MBB5823329.1"/>
    </source>
</evidence>
<protein>
    <submittedName>
        <fullName evidence="2">Transposase</fullName>
    </submittedName>
</protein>
<dbReference type="GO" id="GO:0003677">
    <property type="term" value="F:DNA binding"/>
    <property type="evidence" value="ECO:0007669"/>
    <property type="project" value="InterPro"/>
</dbReference>
<dbReference type="GO" id="GO:0006313">
    <property type="term" value="P:DNA transposition"/>
    <property type="evidence" value="ECO:0007669"/>
    <property type="project" value="InterPro"/>
</dbReference>
<accession>A0A7W9INK6</accession>
<organism evidence="2 3">
    <name type="scientific">Streptosporangium becharense</name>
    <dbReference type="NCBI Taxonomy" id="1816182"/>
    <lineage>
        <taxon>Bacteria</taxon>
        <taxon>Bacillati</taxon>
        <taxon>Actinomycetota</taxon>
        <taxon>Actinomycetes</taxon>
        <taxon>Streptosporangiales</taxon>
        <taxon>Streptosporangiaceae</taxon>
        <taxon>Streptosporangium</taxon>
    </lineage>
</organism>
<evidence type="ECO:0000313" key="3">
    <source>
        <dbReference type="Proteomes" id="UP000540685"/>
    </source>
</evidence>